<dbReference type="Proteomes" id="UP000642829">
    <property type="component" value="Unassembled WGS sequence"/>
</dbReference>
<evidence type="ECO:0000313" key="7">
    <source>
        <dbReference type="EMBL" id="GHB99269.1"/>
    </source>
</evidence>
<keyword evidence="4 6" id="KW-1133">Transmembrane helix</keyword>
<dbReference type="NCBIfam" id="TIGR02532">
    <property type="entry name" value="IV_pilin_GFxxxE"/>
    <property type="match status" value="1"/>
</dbReference>
<evidence type="ECO:0000313" key="8">
    <source>
        <dbReference type="Proteomes" id="UP000642829"/>
    </source>
</evidence>
<evidence type="ECO:0000256" key="3">
    <source>
        <dbReference type="ARBA" id="ARBA00022692"/>
    </source>
</evidence>
<keyword evidence="8" id="KW-1185">Reference proteome</keyword>
<dbReference type="PANTHER" id="PTHR30093">
    <property type="entry name" value="GENERAL SECRETION PATHWAY PROTEIN G"/>
    <property type="match status" value="1"/>
</dbReference>
<dbReference type="Gene3D" id="3.30.700.10">
    <property type="entry name" value="Glycoprotein, Type 4 Pilin"/>
    <property type="match status" value="1"/>
</dbReference>
<dbReference type="SUPFAM" id="SSF54523">
    <property type="entry name" value="Pili subunits"/>
    <property type="match status" value="1"/>
</dbReference>
<keyword evidence="5 6" id="KW-0472">Membrane</keyword>
<evidence type="ECO:0000256" key="1">
    <source>
        <dbReference type="ARBA" id="ARBA00004167"/>
    </source>
</evidence>
<organism evidence="7 8">
    <name type="scientific">Cerasicoccus arenae</name>
    <dbReference type="NCBI Taxonomy" id="424488"/>
    <lineage>
        <taxon>Bacteria</taxon>
        <taxon>Pseudomonadati</taxon>
        <taxon>Verrucomicrobiota</taxon>
        <taxon>Opitutia</taxon>
        <taxon>Puniceicoccales</taxon>
        <taxon>Cerasicoccaceae</taxon>
        <taxon>Cerasicoccus</taxon>
    </lineage>
</organism>
<evidence type="ECO:0000256" key="6">
    <source>
        <dbReference type="SAM" id="Phobius"/>
    </source>
</evidence>
<dbReference type="RefSeq" id="WP_200163127.1">
    <property type="nucleotide sequence ID" value="NZ_BMXG01000007.1"/>
</dbReference>
<sequence length="154" mass="16460">MKSNLNKKSRSKHGFTLVEIMIVVVIIGLLAAIAIPAFQKVRRNSQATTLGENLQSFRDGLYLYDMEEGSLPATMDADLLTWMPEAWGTTPPIEGAYAYAGTGNNGAITFTPAGALDAAVGEQIDDMLDDGNSATGIVRYDANAITVNVYDPDA</sequence>
<comment type="subcellular location">
    <subcellularLocation>
        <location evidence="1">Membrane</location>
        <topology evidence="1">Single-pass membrane protein</topology>
    </subcellularLocation>
</comment>
<dbReference type="InterPro" id="IPR012902">
    <property type="entry name" value="N_methyl_site"/>
</dbReference>
<evidence type="ECO:0000256" key="4">
    <source>
        <dbReference type="ARBA" id="ARBA00022989"/>
    </source>
</evidence>
<dbReference type="EMBL" id="BMXG01000007">
    <property type="protein sequence ID" value="GHB99269.1"/>
    <property type="molecule type" value="Genomic_DNA"/>
</dbReference>
<name>A0A8J3DJ84_9BACT</name>
<evidence type="ECO:0000256" key="5">
    <source>
        <dbReference type="ARBA" id="ARBA00023136"/>
    </source>
</evidence>
<dbReference type="PANTHER" id="PTHR30093:SF44">
    <property type="entry name" value="TYPE II SECRETION SYSTEM CORE PROTEIN G"/>
    <property type="match status" value="1"/>
</dbReference>
<gene>
    <name evidence="7" type="ORF">GCM10007047_14340</name>
</gene>
<reference evidence="7" key="2">
    <citation type="submission" date="2020-09" db="EMBL/GenBank/DDBJ databases">
        <authorList>
            <person name="Sun Q."/>
            <person name="Kim S."/>
        </authorList>
    </citation>
    <scope>NUCLEOTIDE SEQUENCE</scope>
    <source>
        <strain evidence="7">KCTC 12870</strain>
    </source>
</reference>
<keyword evidence="3 6" id="KW-0812">Transmembrane</keyword>
<dbReference type="InterPro" id="IPR045584">
    <property type="entry name" value="Pilin-like"/>
</dbReference>
<feature type="transmembrane region" description="Helical" evidence="6">
    <location>
        <begin position="20"/>
        <end position="38"/>
    </location>
</feature>
<evidence type="ECO:0008006" key="9">
    <source>
        <dbReference type="Google" id="ProtNLM"/>
    </source>
</evidence>
<protein>
    <recommendedName>
        <fullName evidence="9">Prepilin-type N-terminal cleavage/methylation domain-containing protein</fullName>
    </recommendedName>
</protein>
<dbReference type="AlphaFoldDB" id="A0A8J3DJ84"/>
<comment type="caution">
    <text evidence="7">The sequence shown here is derived from an EMBL/GenBank/DDBJ whole genome shotgun (WGS) entry which is preliminary data.</text>
</comment>
<dbReference type="Pfam" id="PF07963">
    <property type="entry name" value="N_methyl"/>
    <property type="match status" value="1"/>
</dbReference>
<dbReference type="GO" id="GO:0016020">
    <property type="term" value="C:membrane"/>
    <property type="evidence" value="ECO:0007669"/>
    <property type="project" value="UniProtKB-SubCell"/>
</dbReference>
<proteinExistence type="predicted"/>
<accession>A0A8J3DJ84</accession>
<evidence type="ECO:0000256" key="2">
    <source>
        <dbReference type="ARBA" id="ARBA00022481"/>
    </source>
</evidence>
<reference evidence="7" key="1">
    <citation type="journal article" date="2014" name="Int. J. Syst. Evol. Microbiol.">
        <title>Complete genome sequence of Corynebacterium casei LMG S-19264T (=DSM 44701T), isolated from a smear-ripened cheese.</title>
        <authorList>
            <consortium name="US DOE Joint Genome Institute (JGI-PGF)"/>
            <person name="Walter F."/>
            <person name="Albersmeier A."/>
            <person name="Kalinowski J."/>
            <person name="Ruckert C."/>
        </authorList>
    </citation>
    <scope>NUCLEOTIDE SEQUENCE</scope>
    <source>
        <strain evidence="7">KCTC 12870</strain>
    </source>
</reference>
<dbReference type="PROSITE" id="PS00409">
    <property type="entry name" value="PROKAR_NTER_METHYL"/>
    <property type="match status" value="1"/>
</dbReference>
<keyword evidence="2" id="KW-0488">Methylation</keyword>